<evidence type="ECO:0000256" key="3">
    <source>
        <dbReference type="ARBA" id="ARBA00022679"/>
    </source>
</evidence>
<protein>
    <submittedName>
        <fullName evidence="7">Octaprenyl-diphosphate synthase</fullName>
    </submittedName>
</protein>
<evidence type="ECO:0000256" key="4">
    <source>
        <dbReference type="ARBA" id="ARBA00022723"/>
    </source>
</evidence>
<dbReference type="SFLD" id="SFLDG01017">
    <property type="entry name" value="Polyprenyl_Transferase_Like"/>
    <property type="match status" value="1"/>
</dbReference>
<dbReference type="PANTHER" id="PTHR12001">
    <property type="entry name" value="GERANYLGERANYL PYROPHOSPHATE SYNTHASE"/>
    <property type="match status" value="1"/>
</dbReference>
<dbReference type="InterPro" id="IPR033749">
    <property type="entry name" value="Polyprenyl_synt_CS"/>
</dbReference>
<dbReference type="GO" id="GO:0004659">
    <property type="term" value="F:prenyltransferase activity"/>
    <property type="evidence" value="ECO:0007669"/>
    <property type="project" value="InterPro"/>
</dbReference>
<gene>
    <name evidence="7" type="ORF">DESPIGER_1541</name>
</gene>
<keyword evidence="5" id="KW-0460">Magnesium</keyword>
<dbReference type="SUPFAM" id="SSF48576">
    <property type="entry name" value="Terpenoid synthases"/>
    <property type="match status" value="1"/>
</dbReference>
<evidence type="ECO:0000256" key="5">
    <source>
        <dbReference type="ARBA" id="ARBA00022842"/>
    </source>
</evidence>
<reference evidence="8" key="1">
    <citation type="submission" date="2016-10" db="EMBL/GenBank/DDBJ databases">
        <authorList>
            <person name="Wegmann U."/>
        </authorList>
    </citation>
    <scope>NUCLEOTIDE SEQUENCE [LARGE SCALE GENOMIC DNA]</scope>
</reference>
<accession>A0A1K1LF98</accession>
<dbReference type="PANTHER" id="PTHR12001:SF69">
    <property type="entry name" value="ALL TRANS-POLYPRENYL-DIPHOSPHATE SYNTHASE PDSS1"/>
    <property type="match status" value="1"/>
</dbReference>
<keyword evidence="3 6" id="KW-0808">Transferase</keyword>
<dbReference type="RefSeq" id="WP_072335073.1">
    <property type="nucleotide sequence ID" value="NZ_CALJDE010000064.1"/>
</dbReference>
<evidence type="ECO:0000313" key="8">
    <source>
        <dbReference type="Proteomes" id="UP000186323"/>
    </source>
</evidence>
<dbReference type="KEGG" id="dpg:DESPIGER_1541"/>
<dbReference type="GO" id="GO:0008299">
    <property type="term" value="P:isoprenoid biosynthetic process"/>
    <property type="evidence" value="ECO:0007669"/>
    <property type="project" value="InterPro"/>
</dbReference>
<dbReference type="GO" id="GO:0046872">
    <property type="term" value="F:metal ion binding"/>
    <property type="evidence" value="ECO:0007669"/>
    <property type="project" value="UniProtKB-KW"/>
</dbReference>
<dbReference type="InterPro" id="IPR008949">
    <property type="entry name" value="Isoprenoid_synthase_dom_sf"/>
</dbReference>
<dbReference type="SFLD" id="SFLDS00005">
    <property type="entry name" value="Isoprenoid_Synthase_Type_I"/>
    <property type="match status" value="1"/>
</dbReference>
<evidence type="ECO:0000256" key="1">
    <source>
        <dbReference type="ARBA" id="ARBA00001946"/>
    </source>
</evidence>
<dbReference type="PROSITE" id="PS00723">
    <property type="entry name" value="POLYPRENYL_SYNTHASE_1"/>
    <property type="match status" value="1"/>
</dbReference>
<dbReference type="Proteomes" id="UP000186323">
    <property type="component" value="Chromosome I"/>
</dbReference>
<dbReference type="EMBL" id="LT630450">
    <property type="protein sequence ID" value="SFV73381.1"/>
    <property type="molecule type" value="Genomic_DNA"/>
</dbReference>
<organism evidence="7 8">
    <name type="scientific">Desulfovibrio piger</name>
    <dbReference type="NCBI Taxonomy" id="901"/>
    <lineage>
        <taxon>Bacteria</taxon>
        <taxon>Pseudomonadati</taxon>
        <taxon>Thermodesulfobacteriota</taxon>
        <taxon>Desulfovibrionia</taxon>
        <taxon>Desulfovibrionales</taxon>
        <taxon>Desulfovibrionaceae</taxon>
        <taxon>Desulfovibrio</taxon>
    </lineage>
</organism>
<dbReference type="OrthoDB" id="9805316at2"/>
<proteinExistence type="inferred from homology"/>
<evidence type="ECO:0000313" key="7">
    <source>
        <dbReference type="EMBL" id="SFV73381.1"/>
    </source>
</evidence>
<dbReference type="InterPro" id="IPR000092">
    <property type="entry name" value="Polyprenyl_synt"/>
</dbReference>
<comment type="cofactor">
    <cofactor evidence="1">
        <name>Mg(2+)</name>
        <dbReference type="ChEBI" id="CHEBI:18420"/>
    </cofactor>
</comment>
<evidence type="ECO:0000256" key="2">
    <source>
        <dbReference type="ARBA" id="ARBA00006706"/>
    </source>
</evidence>
<keyword evidence="4" id="KW-0479">Metal-binding</keyword>
<comment type="similarity">
    <text evidence="2 6">Belongs to the FPP/GGPP synthase family.</text>
</comment>
<sequence>MLLLKARLALELPPINKALSRAAEGLPHPVRPIARHIFEAGGKRLRPLLTILMARLLGYDKKDIYDLAVTMEMLHAATLLHDDVLDNADTRRGKPAAHTLFSATSTILAGDAMLAHANALVARCGDPRLCLCFSEATSRTAAGEILEIAAQHRVETTAEEYEEIIRGKTAWLIRASCQLGALRAGADDARVEAAAAYGENIGMAFQIVDDALDFAPQSITGKPSGGDVREGKLTPPLRMYRDSLDDAARAAFDQAFNDASFTDGDAGRIADSIRAAGFDQATRMAAEGYLDKARAALASLPSGPEQDILQQMADYVRDRKK</sequence>
<name>A0A1K1LF98_9BACT</name>
<dbReference type="CDD" id="cd00685">
    <property type="entry name" value="Trans_IPPS_HT"/>
    <property type="match status" value="1"/>
</dbReference>
<dbReference type="AlphaFoldDB" id="A0A1K1LF98"/>
<keyword evidence="8" id="KW-1185">Reference proteome</keyword>
<dbReference type="Pfam" id="PF00348">
    <property type="entry name" value="polyprenyl_synt"/>
    <property type="match status" value="1"/>
</dbReference>
<evidence type="ECO:0000256" key="6">
    <source>
        <dbReference type="RuleBase" id="RU004466"/>
    </source>
</evidence>
<dbReference type="Gene3D" id="1.10.600.10">
    <property type="entry name" value="Farnesyl Diphosphate Synthase"/>
    <property type="match status" value="1"/>
</dbReference>